<dbReference type="AlphaFoldDB" id="A0A420HD23"/>
<comment type="caution">
    <text evidence="1">The sequence shown here is derived from an EMBL/GenBank/DDBJ whole genome shotgun (WGS) entry which is preliminary data.</text>
</comment>
<dbReference type="SUPFAM" id="SSF53098">
    <property type="entry name" value="Ribonuclease H-like"/>
    <property type="match status" value="1"/>
</dbReference>
<dbReference type="EMBL" id="MCBQ01020255">
    <property type="protein sequence ID" value="RKF55339.1"/>
    <property type="molecule type" value="Genomic_DNA"/>
</dbReference>
<dbReference type="GO" id="GO:0003676">
    <property type="term" value="F:nucleic acid binding"/>
    <property type="evidence" value="ECO:0007669"/>
    <property type="project" value="InterPro"/>
</dbReference>
<evidence type="ECO:0000313" key="1">
    <source>
        <dbReference type="EMBL" id="RKF55339.1"/>
    </source>
</evidence>
<sequence length="223" mass="25764">MDFIGPFPKIPIGTDEARKLLWPHLTDVFSRYKEVFGDIFEKFDFRLPESTQADNEFHFTHILLVIDYFSRFAWAFPTTSTTSAEMISFLSWLFDVFQAPIAVYSDRQPFASSDMKSFFKAHGTMHISALVAAHRSGYWQFEITHAVKAINNCIIEKLGYSSHEVLYGFPSSQAAEKSFTTVNRLQIQAFLKSNLDYLDSEEDFLFAQLSFIASRYKKKDYSC</sequence>
<keyword evidence="2" id="KW-1185">Reference proteome</keyword>
<reference evidence="1 2" key="1">
    <citation type="journal article" date="2018" name="BMC Genomics">
        <title>Comparative genome analyses reveal sequence features reflecting distinct modes of host-adaptation between dicot and monocot powdery mildew.</title>
        <authorList>
            <person name="Wu Y."/>
            <person name="Ma X."/>
            <person name="Pan Z."/>
            <person name="Kale S.D."/>
            <person name="Song Y."/>
            <person name="King H."/>
            <person name="Zhang Q."/>
            <person name="Presley C."/>
            <person name="Deng X."/>
            <person name="Wei C.I."/>
            <person name="Xiao S."/>
        </authorList>
    </citation>
    <scope>NUCLEOTIDE SEQUENCE [LARGE SCALE GENOMIC DNA]</scope>
    <source>
        <strain evidence="1">UMSG3</strain>
    </source>
</reference>
<dbReference type="Proteomes" id="UP000283383">
    <property type="component" value="Unassembled WGS sequence"/>
</dbReference>
<organism evidence="1 2">
    <name type="scientific">Golovinomyces cichoracearum</name>
    <dbReference type="NCBI Taxonomy" id="62708"/>
    <lineage>
        <taxon>Eukaryota</taxon>
        <taxon>Fungi</taxon>
        <taxon>Dikarya</taxon>
        <taxon>Ascomycota</taxon>
        <taxon>Pezizomycotina</taxon>
        <taxon>Leotiomycetes</taxon>
        <taxon>Erysiphales</taxon>
        <taxon>Erysiphaceae</taxon>
        <taxon>Golovinomyces</taxon>
    </lineage>
</organism>
<dbReference type="InterPro" id="IPR036397">
    <property type="entry name" value="RNaseH_sf"/>
</dbReference>
<proteinExistence type="predicted"/>
<gene>
    <name evidence="1" type="ORF">GcM3_202035</name>
</gene>
<accession>A0A420HD23</accession>
<evidence type="ECO:0000313" key="2">
    <source>
        <dbReference type="Proteomes" id="UP000283383"/>
    </source>
</evidence>
<dbReference type="InterPro" id="IPR012337">
    <property type="entry name" value="RNaseH-like_sf"/>
</dbReference>
<dbReference type="Gene3D" id="3.30.420.10">
    <property type="entry name" value="Ribonuclease H-like superfamily/Ribonuclease H"/>
    <property type="match status" value="1"/>
</dbReference>
<protein>
    <submittedName>
        <fullName evidence="1">Putative eka-like protein</fullName>
    </submittedName>
</protein>
<name>A0A420HD23_9PEZI</name>